<dbReference type="InterPro" id="IPR002110">
    <property type="entry name" value="Ankyrin_rpt"/>
</dbReference>
<dbReference type="InterPro" id="IPR036770">
    <property type="entry name" value="Ankyrin_rpt-contain_sf"/>
</dbReference>
<evidence type="ECO:0000313" key="5">
    <source>
        <dbReference type="Proteomes" id="UP000834106"/>
    </source>
</evidence>
<dbReference type="Gene3D" id="1.25.40.20">
    <property type="entry name" value="Ankyrin repeat-containing domain"/>
    <property type="match status" value="1"/>
</dbReference>
<evidence type="ECO:0000313" key="4">
    <source>
        <dbReference type="EMBL" id="CAI9780347.1"/>
    </source>
</evidence>
<feature type="transmembrane region" description="Helical" evidence="1">
    <location>
        <begin position="603"/>
        <end position="627"/>
    </location>
</feature>
<organism evidence="4 5">
    <name type="scientific">Fraxinus pennsylvanica</name>
    <dbReference type="NCBI Taxonomy" id="56036"/>
    <lineage>
        <taxon>Eukaryota</taxon>
        <taxon>Viridiplantae</taxon>
        <taxon>Streptophyta</taxon>
        <taxon>Embryophyta</taxon>
        <taxon>Tracheophyta</taxon>
        <taxon>Spermatophyta</taxon>
        <taxon>Magnoliopsida</taxon>
        <taxon>eudicotyledons</taxon>
        <taxon>Gunneridae</taxon>
        <taxon>Pentapetalae</taxon>
        <taxon>asterids</taxon>
        <taxon>lamiids</taxon>
        <taxon>Lamiales</taxon>
        <taxon>Oleaceae</taxon>
        <taxon>Oleeae</taxon>
        <taxon>Fraxinus</taxon>
    </lineage>
</organism>
<feature type="signal peptide" evidence="2">
    <location>
        <begin position="1"/>
        <end position="21"/>
    </location>
</feature>
<dbReference type="EMBL" id="OU503052">
    <property type="protein sequence ID" value="CAI9780347.1"/>
    <property type="molecule type" value="Genomic_DNA"/>
</dbReference>
<gene>
    <name evidence="4" type="ORF">FPE_LOCUS27777</name>
</gene>
<evidence type="ECO:0000256" key="1">
    <source>
        <dbReference type="SAM" id="Phobius"/>
    </source>
</evidence>
<keyword evidence="1" id="KW-1133">Transmembrane helix</keyword>
<proteinExistence type="predicted"/>
<sequence>MGMRRHSILSLFYILSGKTHAVADQEWARPLFYLSSPFGPARHATLRSTTAKRYHEAEQWMSGDLQRRSSIAKRSLCNGDLCHEAEQWRDESSCSQNDGDGTSLEYSENRDICFSKKRPGIGLNLLWCTRSFLKKMELPNMRLINNNITNFDYVVNVEDDQSWSLPLYKALLQGDWATVEAIIKEEKEAITARLTAFAETPLLVAVKGGQRLPFIKKLVDFMPPEALALTDYFGNTGLHAVAVLGNIQAAKLFVRKNPELPNIWNIDGSLPIHLAAMRGHRDMTLYLFSVTRADEYSNPSKDEAGATLMNFAINAGFYDLALHLLEHNPKLAWQDTSPLELMAEEPSAFLSGAHLNIWQNLIYSCVPMKLIVRPEKKLHEGMSLSYYSPIKWNTRCRKRFSRVCKEMHLILWKVLEMMVPPLKRVRHRKFMHHQALQLVKRVCSEIRSLDNTEAKSIITGPFLLGARNGINEIVKEILESFPHAITFLDEENHSVFHLAVMYRHEKIFKIVHQQSGQYKMSLSLLLDNRRNNILHLVGYKACHDRLDLKPGAVLLMQRELQWYKEVEKFVLPQERKSKNSDGKTPLTIFNEEHREMAAYETQWIISMATSCTVAASLIATVAFAAAITVPGGNNTNGLPIFSNRSSFIAFAIADSLALLSSITTVISFLSIFTTRYAVNDFLYSLPNRLIIGLIALFLSVAFLMIAFSSTVYLVIAQKNGLLLIPIIILTCVPGTLFTYLQLPPLLDMIKSTHGPSIFEGFQAARQGISSGESRQASYYHKGSFILPTRPPQHAPSPLEISPFAVAPAITAWDKADSTSSVSR</sequence>
<dbReference type="Pfam" id="PF12796">
    <property type="entry name" value="Ank_2"/>
    <property type="match status" value="1"/>
</dbReference>
<reference evidence="4" key="1">
    <citation type="submission" date="2023-05" db="EMBL/GenBank/DDBJ databases">
        <authorList>
            <person name="Huff M."/>
        </authorList>
    </citation>
    <scope>NUCLEOTIDE SEQUENCE</scope>
</reference>
<dbReference type="GO" id="GO:0016020">
    <property type="term" value="C:membrane"/>
    <property type="evidence" value="ECO:0007669"/>
    <property type="project" value="TreeGrafter"/>
</dbReference>
<feature type="chain" id="PRO_5041931199" description="PGG domain-containing protein" evidence="2">
    <location>
        <begin position="22"/>
        <end position="823"/>
    </location>
</feature>
<feature type="transmembrane region" description="Helical" evidence="1">
    <location>
        <begin position="689"/>
        <end position="715"/>
    </location>
</feature>
<name>A0AAD2A2P5_9LAMI</name>
<dbReference type="PANTHER" id="PTHR24177:SF482">
    <property type="entry name" value="PGG DOMAIN-CONTAINING PROTEIN"/>
    <property type="match status" value="1"/>
</dbReference>
<keyword evidence="2" id="KW-0732">Signal</keyword>
<dbReference type="SUPFAM" id="SSF48403">
    <property type="entry name" value="Ankyrin repeat"/>
    <property type="match status" value="2"/>
</dbReference>
<dbReference type="PANTHER" id="PTHR24177">
    <property type="entry name" value="CASKIN"/>
    <property type="match status" value="1"/>
</dbReference>
<protein>
    <recommendedName>
        <fullName evidence="3">PGG domain-containing protein</fullName>
    </recommendedName>
</protein>
<feature type="transmembrane region" description="Helical" evidence="1">
    <location>
        <begin position="647"/>
        <end position="669"/>
    </location>
</feature>
<dbReference type="Pfam" id="PF13962">
    <property type="entry name" value="PGG"/>
    <property type="match status" value="1"/>
</dbReference>
<feature type="transmembrane region" description="Helical" evidence="1">
    <location>
        <begin position="722"/>
        <end position="742"/>
    </location>
</feature>
<dbReference type="SMART" id="SM00248">
    <property type="entry name" value="ANK"/>
    <property type="match status" value="6"/>
</dbReference>
<accession>A0AAD2A2P5</accession>
<dbReference type="InterPro" id="IPR026961">
    <property type="entry name" value="PGG_dom"/>
</dbReference>
<feature type="domain" description="PGG" evidence="3">
    <location>
        <begin position="602"/>
        <end position="714"/>
    </location>
</feature>
<keyword evidence="1" id="KW-0812">Transmembrane</keyword>
<dbReference type="AlphaFoldDB" id="A0AAD2A2P5"/>
<keyword evidence="1" id="KW-0472">Membrane</keyword>
<keyword evidence="5" id="KW-1185">Reference proteome</keyword>
<dbReference type="Proteomes" id="UP000834106">
    <property type="component" value="Chromosome 17"/>
</dbReference>
<evidence type="ECO:0000259" key="3">
    <source>
        <dbReference type="Pfam" id="PF13962"/>
    </source>
</evidence>
<evidence type="ECO:0000256" key="2">
    <source>
        <dbReference type="SAM" id="SignalP"/>
    </source>
</evidence>